<dbReference type="GeneID" id="37620044"/>
<dbReference type="RefSeq" id="YP_009508563.1">
    <property type="nucleotide sequence ID" value="NC_039027.1"/>
</dbReference>
<evidence type="ECO:0000313" key="3">
    <source>
        <dbReference type="Proteomes" id="UP000109780"/>
    </source>
</evidence>
<organism evidence="2 3">
    <name type="scientific">Spider monkey simian foamy virus</name>
    <dbReference type="NCBI Taxonomy" id="2170200"/>
    <lineage>
        <taxon>Viruses</taxon>
        <taxon>Riboviria</taxon>
        <taxon>Pararnavirae</taxon>
        <taxon>Artverviricota</taxon>
        <taxon>Revtraviricetes</taxon>
        <taxon>Ortervirales</taxon>
        <taxon>Retroviridae</taxon>
        <taxon>Spumaretrovirinae</taxon>
        <taxon>Simiispumavirus</taxon>
        <taxon>Simiispumavirus atespp</taxon>
    </lineage>
</organism>
<reference evidence="2 3" key="1">
    <citation type="journal article" date="2007" name="Virology">
        <title>The complete nucleotide sequence of a New World simian foamy virus.</title>
        <authorList>
            <person name="Thumer L."/>
            <person name="Rethwilm A."/>
            <person name="Holmes E.C."/>
            <person name="Bodem J."/>
        </authorList>
    </citation>
    <scope>NUCLEOTIDE SEQUENCE [LARGE SCALE GENOMIC DNA]</scope>
    <source>
        <strain evidence="2">ATCC VR-940</strain>
    </source>
</reference>
<protein>
    <submittedName>
        <fullName evidence="2">Tas</fullName>
    </submittedName>
</protein>
<name>A8HC80_9RETR</name>
<feature type="region of interest" description="Disordered" evidence="1">
    <location>
        <begin position="33"/>
        <end position="101"/>
    </location>
</feature>
<dbReference type="EMBL" id="EU010385">
    <property type="protein sequence ID" value="ABV59401.1"/>
    <property type="molecule type" value="Genomic_DNA"/>
</dbReference>
<feature type="compositionally biased region" description="Basic and acidic residues" evidence="1">
    <location>
        <begin position="241"/>
        <end position="252"/>
    </location>
</feature>
<feature type="compositionally biased region" description="Low complexity" evidence="1">
    <location>
        <begin position="58"/>
        <end position="71"/>
    </location>
</feature>
<accession>A8HC80</accession>
<sequence>MASQQEKNSIVPEDDFMEELRAFLAEFPIAEQPLEDDVFQAEGQQPSQFLEDPGEGPSGASAQAGASSGPPKVSGKLWNMMAHHPNRGTTSHGPDEPPTGREPRLRWLQEARMETAYIRFEKDLEKFFPTPEQREFFIQRAIITAAGYKPDLAIYTAHNGWYACIQPHTGDLGEKYEVYYKCLKCGNEQWDPLLYDWDPSVLMFLRAWWKTPHTSSPLTAMRRHDAVCAGIYSDSSSSTEPPKRRQRGDPGHRWGAYKRTFDSGPLEQLVLTHTCAYTTEWPEPKRIHLGDLETVCPALPDPGEGGTNSEMEPQYQQGSWTFDQ</sequence>
<evidence type="ECO:0000256" key="1">
    <source>
        <dbReference type="SAM" id="MobiDB-lite"/>
    </source>
</evidence>
<feature type="compositionally biased region" description="Polar residues" evidence="1">
    <location>
        <begin position="307"/>
        <end position="324"/>
    </location>
</feature>
<feature type="region of interest" description="Disordered" evidence="1">
    <location>
        <begin position="299"/>
        <end position="324"/>
    </location>
</feature>
<dbReference type="KEGG" id="vg:37620044"/>
<feature type="region of interest" description="Disordered" evidence="1">
    <location>
        <begin position="232"/>
        <end position="256"/>
    </location>
</feature>
<proteinExistence type="predicted"/>
<evidence type="ECO:0000313" key="2">
    <source>
        <dbReference type="EMBL" id="ABV59401.1"/>
    </source>
</evidence>
<dbReference type="Proteomes" id="UP000109780">
    <property type="component" value="Segment"/>
</dbReference>
<keyword evidence="3" id="KW-1185">Reference proteome</keyword>
<gene>
    <name evidence="2" type="primary">tas</name>
</gene>